<organism evidence="4 5">
    <name type="scientific">Pendulispora rubella</name>
    <dbReference type="NCBI Taxonomy" id="2741070"/>
    <lineage>
        <taxon>Bacteria</taxon>
        <taxon>Pseudomonadati</taxon>
        <taxon>Myxococcota</taxon>
        <taxon>Myxococcia</taxon>
        <taxon>Myxococcales</taxon>
        <taxon>Sorangiineae</taxon>
        <taxon>Pendulisporaceae</taxon>
        <taxon>Pendulispora</taxon>
    </lineage>
</organism>
<dbReference type="InterPro" id="IPR009057">
    <property type="entry name" value="Homeodomain-like_sf"/>
</dbReference>
<keyword evidence="1 2" id="KW-0238">DNA-binding</keyword>
<dbReference type="InterPro" id="IPR050109">
    <property type="entry name" value="HTH-type_TetR-like_transc_reg"/>
</dbReference>
<dbReference type="Proteomes" id="UP001374803">
    <property type="component" value="Chromosome"/>
</dbReference>
<feature type="DNA-binding region" description="H-T-H motif" evidence="2">
    <location>
        <begin position="44"/>
        <end position="63"/>
    </location>
</feature>
<evidence type="ECO:0000313" key="5">
    <source>
        <dbReference type="Proteomes" id="UP001374803"/>
    </source>
</evidence>
<evidence type="ECO:0000259" key="3">
    <source>
        <dbReference type="PROSITE" id="PS50977"/>
    </source>
</evidence>
<dbReference type="SUPFAM" id="SSF46689">
    <property type="entry name" value="Homeodomain-like"/>
    <property type="match status" value="1"/>
</dbReference>
<dbReference type="PANTHER" id="PTHR30055">
    <property type="entry name" value="HTH-TYPE TRANSCRIPTIONAL REGULATOR RUTR"/>
    <property type="match status" value="1"/>
</dbReference>
<reference evidence="4" key="1">
    <citation type="submission" date="2021-12" db="EMBL/GenBank/DDBJ databases">
        <title>Discovery of the Pendulisporaceae a myxobacterial family with distinct sporulation behavior and unique specialized metabolism.</title>
        <authorList>
            <person name="Garcia R."/>
            <person name="Popoff A."/>
            <person name="Bader C.D."/>
            <person name="Loehr J."/>
            <person name="Walesch S."/>
            <person name="Walt C."/>
            <person name="Boldt J."/>
            <person name="Bunk B."/>
            <person name="Haeckl F.J.F.P.J."/>
            <person name="Gunesch A.P."/>
            <person name="Birkelbach J."/>
            <person name="Nuebel U."/>
            <person name="Pietschmann T."/>
            <person name="Bach T."/>
            <person name="Mueller R."/>
        </authorList>
    </citation>
    <scope>NUCLEOTIDE SEQUENCE</scope>
    <source>
        <strain evidence="4">MSr11367</strain>
    </source>
</reference>
<keyword evidence="5" id="KW-1185">Reference proteome</keyword>
<proteinExistence type="predicted"/>
<dbReference type="InterPro" id="IPR040804">
    <property type="entry name" value="TetR_C_18"/>
</dbReference>
<evidence type="ECO:0000313" key="4">
    <source>
        <dbReference type="EMBL" id="WXB00744.1"/>
    </source>
</evidence>
<dbReference type="InterPro" id="IPR001647">
    <property type="entry name" value="HTH_TetR"/>
</dbReference>
<dbReference type="PRINTS" id="PR00455">
    <property type="entry name" value="HTHTETR"/>
</dbReference>
<accession>A0ABZ2KQ27</accession>
<dbReference type="Pfam" id="PF17923">
    <property type="entry name" value="TetR_C_18"/>
    <property type="match status" value="1"/>
</dbReference>
<dbReference type="Gene3D" id="1.10.357.10">
    <property type="entry name" value="Tetracycline Repressor, domain 2"/>
    <property type="match status" value="1"/>
</dbReference>
<feature type="domain" description="HTH tetR-type" evidence="3">
    <location>
        <begin position="21"/>
        <end position="81"/>
    </location>
</feature>
<dbReference type="EMBL" id="CP089983">
    <property type="protein sequence ID" value="WXB00744.1"/>
    <property type="molecule type" value="Genomic_DNA"/>
</dbReference>
<evidence type="ECO:0000256" key="1">
    <source>
        <dbReference type="ARBA" id="ARBA00023125"/>
    </source>
</evidence>
<gene>
    <name evidence="4" type="ORF">LVJ94_27940</name>
</gene>
<dbReference type="PROSITE" id="PS50977">
    <property type="entry name" value="HTH_TETR_2"/>
    <property type="match status" value="1"/>
</dbReference>
<evidence type="ECO:0000256" key="2">
    <source>
        <dbReference type="PROSITE-ProRule" id="PRU00335"/>
    </source>
</evidence>
<name>A0ABZ2KQ27_9BACT</name>
<dbReference type="RefSeq" id="WP_394830345.1">
    <property type="nucleotide sequence ID" value="NZ_CP089929.1"/>
</dbReference>
<dbReference type="PANTHER" id="PTHR30055:SF201">
    <property type="entry name" value="TRANSCRIPTIONAL REGULATORY PROTEIN"/>
    <property type="match status" value="1"/>
</dbReference>
<protein>
    <submittedName>
        <fullName evidence="4">TetR family transcriptional regulator</fullName>
    </submittedName>
</protein>
<sequence length="225" mass="25522">MPPNRKPAIAPRKRPTQSRAIQLVADVLEAAIRVLKREGGHRFTTVRVAQEAGVSVGSLYQYFPNKESLLFRLQQDEWEATYAMMHQLLHAPDRTPEQRLRCAVVAFFRTEWDEADLRRALDDAGALFRNAPPAKAFYRKAMQRLAPFFAEMLPRASAAEREHLADFTLTVLASVGEKITERGLSRKEVERWAEETADMLCAHLARVARTPATNVRASIGRRETP</sequence>
<dbReference type="Pfam" id="PF00440">
    <property type="entry name" value="TetR_N"/>
    <property type="match status" value="1"/>
</dbReference>